<proteinExistence type="predicted"/>
<dbReference type="RefSeq" id="WP_109757189.1">
    <property type="nucleotide sequence ID" value="NZ_CP034588.1"/>
</dbReference>
<evidence type="ECO:0000313" key="1">
    <source>
        <dbReference type="EMBL" id="PWK58275.1"/>
    </source>
</evidence>
<name>A0A316GDH2_9RHOB</name>
<keyword evidence="2" id="KW-1185">Reference proteome</keyword>
<protein>
    <submittedName>
        <fullName evidence="1">Putative zinc-or iron-chelating protein</fullName>
    </submittedName>
</protein>
<evidence type="ECO:0000313" key="2">
    <source>
        <dbReference type="Proteomes" id="UP000245390"/>
    </source>
</evidence>
<dbReference type="OrthoDB" id="259086at2"/>
<sequence>MKSLGDLKRKVGATRSGSVPAAFREAARRTLLAWVDMAETHRLDMRQALRRLRDGEAAVEVARAALGAQASDPTGPMAQADCRKGCAFCCILLGSDGGTMTGVEAARLHEALAPLADQPDGRDWHPSACAALDPETRLCRAYEARPAICRSYISPDAALCERVAQGEAVAGPGVLGGHTLYLSVLTLTREALRGVTAVPTYSLSKIASAAVEGVPLADALDGARHAPRELTEEIGRQKAALGR</sequence>
<reference evidence="1 2" key="1">
    <citation type="submission" date="2018-05" db="EMBL/GenBank/DDBJ databases">
        <title>Genomic Encyclopedia of Type Strains, Phase IV (KMG-IV): sequencing the most valuable type-strain genomes for metagenomic binning, comparative biology and taxonomic classification.</title>
        <authorList>
            <person name="Goeker M."/>
        </authorList>
    </citation>
    <scope>NUCLEOTIDE SEQUENCE [LARGE SCALE GENOMIC DNA]</scope>
    <source>
        <strain evidence="1 2">DSM 103371</strain>
    </source>
</reference>
<gene>
    <name evidence="1" type="ORF">C8D95_10181</name>
</gene>
<dbReference type="Pfam" id="PF03692">
    <property type="entry name" value="CxxCxxCC"/>
    <property type="match status" value="1"/>
</dbReference>
<dbReference type="AlphaFoldDB" id="A0A316GDH2"/>
<dbReference type="EMBL" id="QGGV01000001">
    <property type="protein sequence ID" value="PWK58275.1"/>
    <property type="molecule type" value="Genomic_DNA"/>
</dbReference>
<dbReference type="Proteomes" id="UP000245390">
    <property type="component" value="Unassembled WGS sequence"/>
</dbReference>
<organism evidence="1 2">
    <name type="scientific">Silicimonas algicola</name>
    <dbReference type="NCBI Taxonomy" id="1826607"/>
    <lineage>
        <taxon>Bacteria</taxon>
        <taxon>Pseudomonadati</taxon>
        <taxon>Pseudomonadota</taxon>
        <taxon>Alphaproteobacteria</taxon>
        <taxon>Rhodobacterales</taxon>
        <taxon>Paracoccaceae</taxon>
    </lineage>
</organism>
<dbReference type="KEGG" id="salo:EF888_01880"/>
<comment type="caution">
    <text evidence="1">The sequence shown here is derived from an EMBL/GenBank/DDBJ whole genome shotgun (WGS) entry which is preliminary data.</text>
</comment>
<dbReference type="InterPro" id="IPR005358">
    <property type="entry name" value="Puta_zinc/iron-chelating_dom"/>
</dbReference>
<accession>A0A316GDH2</accession>